<evidence type="ECO:0000259" key="6">
    <source>
        <dbReference type="SMART" id="SM01043"/>
    </source>
</evidence>
<organism evidence="7 8">
    <name type="scientific">Actinocrinis puniceicyclus</name>
    <dbReference type="NCBI Taxonomy" id="977794"/>
    <lineage>
        <taxon>Bacteria</taxon>
        <taxon>Bacillati</taxon>
        <taxon>Actinomycetota</taxon>
        <taxon>Actinomycetes</taxon>
        <taxon>Catenulisporales</taxon>
        <taxon>Actinospicaceae</taxon>
        <taxon>Actinocrinis</taxon>
    </lineage>
</organism>
<dbReference type="InterPro" id="IPR011990">
    <property type="entry name" value="TPR-like_helical_dom_sf"/>
</dbReference>
<evidence type="ECO:0000313" key="7">
    <source>
        <dbReference type="EMBL" id="MBS2963807.1"/>
    </source>
</evidence>
<gene>
    <name evidence="7" type="ORF">KGA66_12160</name>
</gene>
<dbReference type="InterPro" id="IPR016032">
    <property type="entry name" value="Sig_transdc_resp-reg_C-effctor"/>
</dbReference>
<evidence type="ECO:0000313" key="8">
    <source>
        <dbReference type="Proteomes" id="UP000677913"/>
    </source>
</evidence>
<dbReference type="Gene3D" id="1.25.40.10">
    <property type="entry name" value="Tetratricopeptide repeat domain"/>
    <property type="match status" value="1"/>
</dbReference>
<dbReference type="SUPFAM" id="SSF48452">
    <property type="entry name" value="TPR-like"/>
    <property type="match status" value="1"/>
</dbReference>
<keyword evidence="2" id="KW-0805">Transcription regulation</keyword>
<dbReference type="GO" id="GO:0006355">
    <property type="term" value="P:regulation of DNA-templated transcription"/>
    <property type="evidence" value="ECO:0007669"/>
    <property type="project" value="InterPro"/>
</dbReference>
<dbReference type="SMART" id="SM01043">
    <property type="entry name" value="BTAD"/>
    <property type="match status" value="1"/>
</dbReference>
<comment type="caution">
    <text evidence="7">The sequence shown here is derived from an EMBL/GenBank/DDBJ whole genome shotgun (WGS) entry which is preliminary data.</text>
</comment>
<accession>A0A8J7WPB5</accession>
<dbReference type="AlphaFoldDB" id="A0A8J7WPB5"/>
<comment type="similarity">
    <text evidence="1">Belongs to the AfsR/DnrI/RedD regulatory family.</text>
</comment>
<dbReference type="InterPro" id="IPR036388">
    <property type="entry name" value="WH-like_DNA-bd_sf"/>
</dbReference>
<dbReference type="Proteomes" id="UP000677913">
    <property type="component" value="Unassembled WGS sequence"/>
</dbReference>
<dbReference type="GO" id="GO:0000160">
    <property type="term" value="P:phosphorelay signal transduction system"/>
    <property type="evidence" value="ECO:0007669"/>
    <property type="project" value="InterPro"/>
</dbReference>
<feature type="domain" description="OmpR/PhoB-type" evidence="5">
    <location>
        <begin position="32"/>
        <end position="107"/>
    </location>
</feature>
<dbReference type="InterPro" id="IPR051677">
    <property type="entry name" value="AfsR-DnrI-RedD_regulator"/>
</dbReference>
<dbReference type="Gene3D" id="1.10.10.10">
    <property type="entry name" value="Winged helix-like DNA-binding domain superfamily/Winged helix DNA-binding domain"/>
    <property type="match status" value="1"/>
</dbReference>
<dbReference type="Pfam" id="PF03704">
    <property type="entry name" value="BTAD"/>
    <property type="match status" value="1"/>
</dbReference>
<dbReference type="Pfam" id="PF00486">
    <property type="entry name" value="Trans_reg_C"/>
    <property type="match status" value="1"/>
</dbReference>
<sequence length="286" mass="30967">MTSPDREDASEVDVLSGHAKIWILGELDLVIGGLSHVPRSSRERKVLALLTLSANAPVSVDQIVDALWVSPPASARQQVHNVVATLRRALAPANGVFTLTTGAGYYQLSALEGSTDLSLFRTAVHRADQALRIGRLDDAAELFQSALGNWRGPALGNLDSRPLENRALLLDTERADVLERWAELQIRRGQAATAVTPLLELVEQHPLRETLRATLMRALHHAGRQAEAIEAFETGRRLLADELGLDPGPLLRAAHQLVLTGHSGESETNGGKRSPVSRGVMVRGAW</sequence>
<proteinExistence type="inferred from homology"/>
<dbReference type="PANTHER" id="PTHR35807">
    <property type="entry name" value="TRANSCRIPTIONAL REGULATOR REDD-RELATED"/>
    <property type="match status" value="1"/>
</dbReference>
<dbReference type="RefSeq" id="WP_211467844.1">
    <property type="nucleotide sequence ID" value="NZ_JAGSXH010000035.1"/>
</dbReference>
<evidence type="ECO:0000256" key="4">
    <source>
        <dbReference type="ARBA" id="ARBA00023163"/>
    </source>
</evidence>
<evidence type="ECO:0000256" key="1">
    <source>
        <dbReference type="ARBA" id="ARBA00005820"/>
    </source>
</evidence>
<dbReference type="CDD" id="cd15831">
    <property type="entry name" value="BTAD"/>
    <property type="match status" value="1"/>
</dbReference>
<dbReference type="EMBL" id="JAGSXH010000035">
    <property type="protein sequence ID" value="MBS2963807.1"/>
    <property type="molecule type" value="Genomic_DNA"/>
</dbReference>
<feature type="domain" description="Bacterial transcriptional activator" evidence="6">
    <location>
        <begin position="115"/>
        <end position="259"/>
    </location>
</feature>
<keyword evidence="3" id="KW-0238">DNA-binding</keyword>
<protein>
    <submittedName>
        <fullName evidence="7">AfsR/SARP family transcriptional regulator</fullName>
    </submittedName>
</protein>
<evidence type="ECO:0000256" key="3">
    <source>
        <dbReference type="ARBA" id="ARBA00023125"/>
    </source>
</evidence>
<name>A0A8J7WPB5_9ACTN</name>
<dbReference type="GO" id="GO:0003677">
    <property type="term" value="F:DNA binding"/>
    <property type="evidence" value="ECO:0007669"/>
    <property type="project" value="UniProtKB-KW"/>
</dbReference>
<dbReference type="SUPFAM" id="SSF46894">
    <property type="entry name" value="C-terminal effector domain of the bipartite response regulators"/>
    <property type="match status" value="1"/>
</dbReference>
<dbReference type="PANTHER" id="PTHR35807:SF1">
    <property type="entry name" value="TRANSCRIPTIONAL REGULATOR REDD"/>
    <property type="match status" value="1"/>
</dbReference>
<dbReference type="InterPro" id="IPR001867">
    <property type="entry name" value="OmpR/PhoB-type_DNA-bd"/>
</dbReference>
<dbReference type="SMART" id="SM00862">
    <property type="entry name" value="Trans_reg_C"/>
    <property type="match status" value="1"/>
</dbReference>
<dbReference type="InterPro" id="IPR005158">
    <property type="entry name" value="BTAD"/>
</dbReference>
<reference evidence="7" key="1">
    <citation type="submission" date="2021-04" db="EMBL/GenBank/DDBJ databases">
        <title>Genome based classification of Actinospica acidithermotolerans sp. nov., an actinobacterium isolated from an Indonesian hot spring.</title>
        <authorList>
            <person name="Kusuma A.B."/>
            <person name="Putra K.E."/>
            <person name="Nafisah S."/>
            <person name="Loh J."/>
            <person name="Nouioui I."/>
            <person name="Goodfellow M."/>
        </authorList>
    </citation>
    <scope>NUCLEOTIDE SEQUENCE</scope>
    <source>
        <strain evidence="7">DSM 45618</strain>
    </source>
</reference>
<evidence type="ECO:0000259" key="5">
    <source>
        <dbReference type="SMART" id="SM00862"/>
    </source>
</evidence>
<keyword evidence="4" id="KW-0804">Transcription</keyword>
<evidence type="ECO:0000256" key="2">
    <source>
        <dbReference type="ARBA" id="ARBA00023015"/>
    </source>
</evidence>
<keyword evidence="8" id="KW-1185">Reference proteome</keyword>